<feature type="domain" description="4Fe-4S Mo/W bis-MGD-type" evidence="8">
    <location>
        <begin position="71"/>
        <end position="135"/>
    </location>
</feature>
<keyword evidence="2" id="KW-0479">Metal-binding</keyword>
<dbReference type="Gene3D" id="3.40.50.740">
    <property type="match status" value="2"/>
</dbReference>
<proteinExistence type="inferred from homology"/>
<evidence type="ECO:0000256" key="1">
    <source>
        <dbReference type="ARBA" id="ARBA00010312"/>
    </source>
</evidence>
<protein>
    <submittedName>
        <fullName evidence="9">Twin-arginine translocation signal domain-containing protein</fullName>
    </submittedName>
</protein>
<evidence type="ECO:0000256" key="5">
    <source>
        <dbReference type="ARBA" id="ARBA00023004"/>
    </source>
</evidence>
<feature type="compositionally biased region" description="Low complexity" evidence="7">
    <location>
        <begin position="58"/>
        <end position="70"/>
    </location>
</feature>
<dbReference type="GO" id="GO:0046872">
    <property type="term" value="F:metal ion binding"/>
    <property type="evidence" value="ECO:0007669"/>
    <property type="project" value="UniProtKB-KW"/>
</dbReference>
<evidence type="ECO:0000313" key="9">
    <source>
        <dbReference type="EMBL" id="NBI34327.1"/>
    </source>
</evidence>
<keyword evidence="5" id="KW-0408">Iron</keyword>
<dbReference type="InterPro" id="IPR006656">
    <property type="entry name" value="Mopterin_OxRdtase"/>
</dbReference>
<evidence type="ECO:0000256" key="4">
    <source>
        <dbReference type="ARBA" id="ARBA00023002"/>
    </source>
</evidence>
<dbReference type="PROSITE" id="PS51318">
    <property type="entry name" value="TAT"/>
    <property type="match status" value="1"/>
</dbReference>
<dbReference type="Gene3D" id="2.20.25.90">
    <property type="entry name" value="ADC-like domains"/>
    <property type="match status" value="1"/>
</dbReference>
<comment type="similarity">
    <text evidence="1">Belongs to the prokaryotic molybdopterin-containing oxidoreductase family.</text>
</comment>
<dbReference type="AlphaFoldDB" id="A0A7C9NLL0"/>
<organism evidence="9">
    <name type="scientific">Muribaculaceae bacterium Z82</name>
    <dbReference type="NCBI Taxonomy" id="2304548"/>
    <lineage>
        <taxon>Bacteria</taxon>
        <taxon>Pseudomonadati</taxon>
        <taxon>Bacteroidota</taxon>
        <taxon>Bacteroidia</taxon>
        <taxon>Bacteroidales</taxon>
        <taxon>Muribaculaceae</taxon>
    </lineage>
</organism>
<dbReference type="NCBIfam" id="TIGR01409">
    <property type="entry name" value="TAT_signal_seq"/>
    <property type="match status" value="1"/>
</dbReference>
<dbReference type="Pfam" id="PF01568">
    <property type="entry name" value="Molydop_binding"/>
    <property type="match status" value="1"/>
</dbReference>
<reference evidence="9" key="1">
    <citation type="submission" date="2018-08" db="EMBL/GenBank/DDBJ databases">
        <title>Murine metabolic-syndrome-specific gut microbial biobank.</title>
        <authorList>
            <person name="Liu C."/>
        </authorList>
    </citation>
    <scope>NUCLEOTIDE SEQUENCE [LARGE SCALE GENOMIC DNA]</scope>
    <source>
        <strain evidence="9">Z82</strain>
    </source>
</reference>
<evidence type="ECO:0000256" key="3">
    <source>
        <dbReference type="ARBA" id="ARBA00022729"/>
    </source>
</evidence>
<accession>A0A7C9NLL0</accession>
<evidence type="ECO:0000256" key="6">
    <source>
        <dbReference type="ARBA" id="ARBA00023014"/>
    </source>
</evidence>
<dbReference type="Pfam" id="PF00384">
    <property type="entry name" value="Molybdopterin"/>
    <property type="match status" value="1"/>
</dbReference>
<evidence type="ECO:0000259" key="8">
    <source>
        <dbReference type="PROSITE" id="PS51669"/>
    </source>
</evidence>
<dbReference type="InterPro" id="IPR050612">
    <property type="entry name" value="Prok_Mopterin_Oxidored"/>
</dbReference>
<dbReference type="PANTHER" id="PTHR43742">
    <property type="entry name" value="TRIMETHYLAMINE-N-OXIDE REDUCTASE"/>
    <property type="match status" value="1"/>
</dbReference>
<sequence length="845" mass="93050">MEKTTDAAVRHEGSRSLGRRAFLKGAALTAGLAAVTGVGCSPSQPQPTDDAPKKPEADAQPAKPVKQAPPEEVYQGICRGNCGGGCIMNVHVREGKIVKTSAIHQEDDLDTRICQRGLTHPQRGLTHPQRVYAPERLQYPLRRVEGTARGAGEWERISWDEAITYITDKWKGYIEEAGPQSIGVFWGAGTYSYNYMVWNRLVNLMGLTHIEAGYDMAALNQGWRMYGMSQYLIGNHGNDVVDSKYIFTWAHDATIAGQCRWAYYQEAMKRGAKLIVIDPVYTGAAQKADLWVPIKPATDGALALGMMHVIFEEGLTDDAAMARATSAPYLVKADDNKILRMSDLGVEPTEGPINPMTGQPTLVDPMVFMAADGTTGTPEEIADPVIHGTFEVNGISVTTALDLLVERASEWTPERTEEVTEVPADTVRELARMFAEGPTNLNVGFGNDHWSNGQSITMCQLTLPLITGQFGKKGAGVGGTQGASTSGWAEANLGGLLFPPGAVGGLQFPINYLPEIMETGMYGEMPFLVKCVVNVASNLLGCAPDRNALTAALDKVELVVNVDQVMNDMSRYSDVVLPVPHWFEFETISSCPGKWADLNEAAIPAQFECKEDVEIAALLGQAMGIEQMNITPEDFYRTLLDTDALRARGITLETLREKKRVKAFDDQWLYGSPEAPFVTATGRAEFFLEDVAPQFPLMGYPVDAKLNSLPHYEEPLEAYDGNPLREKYPLTIWSHRDKFKVHSTFAVNPILNEIEPEPTVELNPADAKERNIADGDMVRVFNDRGEVTMKAYLDASMRPGCVWTEHVWLQEQYASGHLMEITSHATRDVWIGNQPFDTLVQIEKL</sequence>
<dbReference type="GO" id="GO:0043546">
    <property type="term" value="F:molybdopterin cofactor binding"/>
    <property type="evidence" value="ECO:0007669"/>
    <property type="project" value="InterPro"/>
</dbReference>
<dbReference type="PANTHER" id="PTHR43742:SF6">
    <property type="entry name" value="OXIDOREDUCTASE YYAE-RELATED"/>
    <property type="match status" value="1"/>
</dbReference>
<evidence type="ECO:0000256" key="7">
    <source>
        <dbReference type="SAM" id="MobiDB-lite"/>
    </source>
</evidence>
<dbReference type="PROSITE" id="PS51669">
    <property type="entry name" value="4FE4S_MOW_BIS_MGD"/>
    <property type="match status" value="1"/>
</dbReference>
<feature type="compositionally biased region" description="Basic and acidic residues" evidence="7">
    <location>
        <begin position="1"/>
        <end position="14"/>
    </location>
</feature>
<keyword evidence="3" id="KW-0732">Signal</keyword>
<dbReference type="EMBL" id="QWKH01000022">
    <property type="protein sequence ID" value="NBI34327.1"/>
    <property type="molecule type" value="Genomic_DNA"/>
</dbReference>
<dbReference type="InterPro" id="IPR006963">
    <property type="entry name" value="Mopterin_OxRdtase_4Fe-4S_dom"/>
</dbReference>
<feature type="region of interest" description="Disordered" evidence="7">
    <location>
        <begin position="1"/>
        <end position="20"/>
    </location>
</feature>
<dbReference type="SUPFAM" id="SSF50692">
    <property type="entry name" value="ADC-like"/>
    <property type="match status" value="1"/>
</dbReference>
<comment type="caution">
    <text evidence="9">The sequence shown here is derived from an EMBL/GenBank/DDBJ whole genome shotgun (WGS) entry which is preliminary data.</text>
</comment>
<keyword evidence="6" id="KW-0411">Iron-sulfur</keyword>
<dbReference type="SUPFAM" id="SSF53706">
    <property type="entry name" value="Formate dehydrogenase/DMSO reductase, domains 1-3"/>
    <property type="match status" value="1"/>
</dbReference>
<gene>
    <name evidence="9" type="ORF">D1639_04635</name>
</gene>
<dbReference type="InterPro" id="IPR019546">
    <property type="entry name" value="TAT_signal_bac_arc"/>
</dbReference>
<dbReference type="InterPro" id="IPR006311">
    <property type="entry name" value="TAT_signal"/>
</dbReference>
<dbReference type="Pfam" id="PF04879">
    <property type="entry name" value="Molybdop_Fe4S4"/>
    <property type="match status" value="1"/>
</dbReference>
<keyword evidence="4" id="KW-0560">Oxidoreductase</keyword>
<dbReference type="InterPro" id="IPR009010">
    <property type="entry name" value="Asp_de-COase-like_dom_sf"/>
</dbReference>
<dbReference type="Gene3D" id="2.40.40.20">
    <property type="match status" value="1"/>
</dbReference>
<name>A0A7C9NLL0_9BACT</name>
<feature type="region of interest" description="Disordered" evidence="7">
    <location>
        <begin position="37"/>
        <end position="70"/>
    </location>
</feature>
<dbReference type="GO" id="GO:0051536">
    <property type="term" value="F:iron-sulfur cluster binding"/>
    <property type="evidence" value="ECO:0007669"/>
    <property type="project" value="UniProtKB-KW"/>
</dbReference>
<evidence type="ECO:0000256" key="2">
    <source>
        <dbReference type="ARBA" id="ARBA00022723"/>
    </source>
</evidence>
<dbReference type="InterPro" id="IPR006657">
    <property type="entry name" value="MoPterin_dinucl-bd_dom"/>
</dbReference>
<dbReference type="Gene3D" id="3.40.228.10">
    <property type="entry name" value="Dimethylsulfoxide Reductase, domain 2"/>
    <property type="match status" value="2"/>
</dbReference>
<dbReference type="GO" id="GO:0016491">
    <property type="term" value="F:oxidoreductase activity"/>
    <property type="evidence" value="ECO:0007669"/>
    <property type="project" value="UniProtKB-KW"/>
</dbReference>
<dbReference type="Gene3D" id="3.30.2070.10">
    <property type="entry name" value="Formate dehydrogenase/DMSO reductase"/>
    <property type="match status" value="1"/>
</dbReference>